<reference evidence="2 3" key="1">
    <citation type="submission" date="2018-05" db="EMBL/GenBank/DDBJ databases">
        <title>Genome Sequence of an Efficient Indole-Degrading Bacterium, Alcaligenes sp.YBY.</title>
        <authorList>
            <person name="Yang B."/>
        </authorList>
    </citation>
    <scope>NUCLEOTIDE SEQUENCE [LARGE SCALE GENOMIC DNA]</scope>
    <source>
        <strain evidence="2 3">YBY</strain>
    </source>
</reference>
<dbReference type="STRING" id="511.UZ73_09320"/>
<dbReference type="InterPro" id="IPR036868">
    <property type="entry name" value="TusA-like_sf"/>
</dbReference>
<gene>
    <name evidence="2" type="ORF">DF183_10535</name>
</gene>
<dbReference type="KEGG" id="afa:UZ73_09320"/>
<evidence type="ECO:0000313" key="3">
    <source>
        <dbReference type="Proteomes" id="UP000245216"/>
    </source>
</evidence>
<sequence length="87" mass="10023">MVHNAFQAFRAGVLMTQTEITLDTRGLPAPEPLEHCLEALAELAPTQALLMWLDREPFPLYEILRRSGFKYQGTHQENGFQLIIRRN</sequence>
<name>A0A2U2BM60_ALCFA</name>
<proteinExistence type="predicted"/>
<organism evidence="2 3">
    <name type="scientific">Alcaligenes faecalis</name>
    <dbReference type="NCBI Taxonomy" id="511"/>
    <lineage>
        <taxon>Bacteria</taxon>
        <taxon>Pseudomonadati</taxon>
        <taxon>Pseudomonadota</taxon>
        <taxon>Betaproteobacteria</taxon>
        <taxon>Burkholderiales</taxon>
        <taxon>Alcaligenaceae</taxon>
        <taxon>Alcaligenes</taxon>
    </lineage>
</organism>
<dbReference type="EMBL" id="QEXO01000002">
    <property type="protein sequence ID" value="PWE15101.1"/>
    <property type="molecule type" value="Genomic_DNA"/>
</dbReference>
<comment type="caution">
    <text evidence="2">The sequence shown here is derived from an EMBL/GenBank/DDBJ whole genome shotgun (WGS) entry which is preliminary data.</text>
</comment>
<evidence type="ECO:0000259" key="1">
    <source>
        <dbReference type="Pfam" id="PF10006"/>
    </source>
</evidence>
<accession>A0A2U2BM60</accession>
<dbReference type="Gene3D" id="3.30.110.40">
    <property type="entry name" value="TusA-like domain"/>
    <property type="match status" value="1"/>
</dbReference>
<reference evidence="2 3" key="2">
    <citation type="submission" date="2018-05" db="EMBL/GenBank/DDBJ databases">
        <authorList>
            <person name="Lanie J.A."/>
            <person name="Ng W.-L."/>
            <person name="Kazmierczak K.M."/>
            <person name="Andrzejewski T.M."/>
            <person name="Davidsen T.M."/>
            <person name="Wayne K.J."/>
            <person name="Tettelin H."/>
            <person name="Glass J.I."/>
            <person name="Rusch D."/>
            <person name="Podicherti R."/>
            <person name="Tsui H.-C.T."/>
            <person name="Winkler M.E."/>
        </authorList>
    </citation>
    <scope>NUCLEOTIDE SEQUENCE [LARGE SCALE GENOMIC DNA]</scope>
    <source>
        <strain evidence="2 3">YBY</strain>
    </source>
</reference>
<dbReference type="Pfam" id="PF10006">
    <property type="entry name" value="DUF2249"/>
    <property type="match status" value="1"/>
</dbReference>
<dbReference type="Proteomes" id="UP000245216">
    <property type="component" value="Unassembled WGS sequence"/>
</dbReference>
<dbReference type="InterPro" id="IPR018720">
    <property type="entry name" value="DUF2249"/>
</dbReference>
<dbReference type="CDD" id="cd00291">
    <property type="entry name" value="SirA_YedF_YeeD"/>
    <property type="match status" value="1"/>
</dbReference>
<protein>
    <submittedName>
        <fullName evidence="2">DUF2249 domain-containing protein</fullName>
    </submittedName>
</protein>
<dbReference type="SUPFAM" id="SSF64307">
    <property type="entry name" value="SirA-like"/>
    <property type="match status" value="1"/>
</dbReference>
<feature type="domain" description="DUF2249" evidence="1">
    <location>
        <begin position="21"/>
        <end position="79"/>
    </location>
</feature>
<evidence type="ECO:0000313" key="2">
    <source>
        <dbReference type="EMBL" id="PWE15101.1"/>
    </source>
</evidence>
<dbReference type="AlphaFoldDB" id="A0A2U2BM60"/>